<dbReference type="Proteomes" id="UP000269301">
    <property type="component" value="Unassembled WGS sequence"/>
</dbReference>
<dbReference type="InterPro" id="IPR032710">
    <property type="entry name" value="NTF2-like_dom_sf"/>
</dbReference>
<dbReference type="Gene3D" id="3.10.450.50">
    <property type="match status" value="1"/>
</dbReference>
<keyword evidence="2" id="KW-1185">Reference proteome</keyword>
<organism evidence="1 2">
    <name type="scientific">Oceanobacillus halophilus</name>
    <dbReference type="NCBI Taxonomy" id="930130"/>
    <lineage>
        <taxon>Bacteria</taxon>
        <taxon>Bacillati</taxon>
        <taxon>Bacillota</taxon>
        <taxon>Bacilli</taxon>
        <taxon>Bacillales</taxon>
        <taxon>Bacillaceae</taxon>
        <taxon>Oceanobacillus</taxon>
    </lineage>
</organism>
<sequence>MAKQEDIKVVCPEDCGNAPKKQILRDFNVATVQNKTELVLDYITDDVVWSIVGSHQVVGKDNFLKEINKKEHVTELHIDNIITHGKTASLNGVYMEESRKVAFCHVYLFNKAGKSGKIKEITTYIINLP</sequence>
<reference evidence="1 2" key="1">
    <citation type="journal article" date="2016" name="Int. J. Syst. Evol. Microbiol.">
        <title>Oceanobacillus halophilus sp. nov., a novel moderately halophilic bacterium from a hypersaline lake.</title>
        <authorList>
            <person name="Amoozegar M.A."/>
            <person name="Bagheri M."/>
            <person name="Makhdoumi A."/>
            <person name="Nikou M.M."/>
            <person name="Fazeli S.A.S."/>
            <person name="Schumann P."/>
            <person name="Sproer C."/>
            <person name="Sanchez-Porro C."/>
            <person name="Ventosa A."/>
        </authorList>
    </citation>
    <scope>NUCLEOTIDE SEQUENCE [LARGE SCALE GENOMIC DNA]</scope>
    <source>
        <strain evidence="1 2">DSM 23996</strain>
    </source>
</reference>
<dbReference type="OrthoDB" id="7950977at2"/>
<dbReference type="AlphaFoldDB" id="A0A495A091"/>
<protein>
    <submittedName>
        <fullName evidence="1">Nuclear transport factor 2 family protein</fullName>
    </submittedName>
</protein>
<dbReference type="RefSeq" id="WP_121204687.1">
    <property type="nucleotide sequence ID" value="NZ_RBZP01000009.1"/>
</dbReference>
<comment type="caution">
    <text evidence="1">The sequence shown here is derived from an EMBL/GenBank/DDBJ whole genome shotgun (WGS) entry which is preliminary data.</text>
</comment>
<dbReference type="EMBL" id="RBZP01000009">
    <property type="protein sequence ID" value="RKQ32691.1"/>
    <property type="molecule type" value="Genomic_DNA"/>
</dbReference>
<proteinExistence type="predicted"/>
<name>A0A495A091_9BACI</name>
<gene>
    <name evidence="1" type="ORF">D8M06_12230</name>
</gene>
<evidence type="ECO:0000313" key="2">
    <source>
        <dbReference type="Proteomes" id="UP000269301"/>
    </source>
</evidence>
<accession>A0A495A091</accession>
<dbReference type="SUPFAM" id="SSF54427">
    <property type="entry name" value="NTF2-like"/>
    <property type="match status" value="1"/>
</dbReference>
<evidence type="ECO:0000313" key="1">
    <source>
        <dbReference type="EMBL" id="RKQ32691.1"/>
    </source>
</evidence>